<feature type="domain" description="CAAX prenyl protease 1 N-terminal" evidence="10">
    <location>
        <begin position="68"/>
        <end position="229"/>
    </location>
</feature>
<evidence type="ECO:0000259" key="10">
    <source>
        <dbReference type="Pfam" id="PF16491"/>
    </source>
</evidence>
<feature type="transmembrane region" description="Helical" evidence="7">
    <location>
        <begin position="315"/>
        <end position="334"/>
    </location>
</feature>
<dbReference type="InterPro" id="IPR032456">
    <property type="entry name" value="Peptidase_M48_N"/>
</dbReference>
<dbReference type="PANTHER" id="PTHR10120">
    <property type="entry name" value="CAAX PRENYL PROTEASE 1"/>
    <property type="match status" value="1"/>
</dbReference>
<accession>A0ABT2YM59</accession>
<gene>
    <name evidence="11" type="ORF">LNV07_23940</name>
</gene>
<comment type="cofactor">
    <cofactor evidence="1">
        <name>Zn(2+)</name>
        <dbReference type="ChEBI" id="CHEBI:29105"/>
    </cofactor>
</comment>
<keyword evidence="4" id="KW-0378">Hydrolase</keyword>
<keyword evidence="12" id="KW-1185">Reference proteome</keyword>
<name>A0ABT2YM59_9BURK</name>
<evidence type="ECO:0000256" key="1">
    <source>
        <dbReference type="ARBA" id="ARBA00001947"/>
    </source>
</evidence>
<evidence type="ECO:0000256" key="6">
    <source>
        <dbReference type="ARBA" id="ARBA00023049"/>
    </source>
</evidence>
<feature type="domain" description="Peptidase M48" evidence="9">
    <location>
        <begin position="234"/>
        <end position="438"/>
    </location>
</feature>
<feature type="transmembrane region" description="Helical" evidence="7">
    <location>
        <begin position="171"/>
        <end position="193"/>
    </location>
</feature>
<dbReference type="Pfam" id="PF16491">
    <property type="entry name" value="Peptidase_M48_N"/>
    <property type="match status" value="1"/>
</dbReference>
<organism evidence="11 12">
    <name type="scientific">Roseateles oligotrophus</name>
    <dbReference type="NCBI Taxonomy" id="1769250"/>
    <lineage>
        <taxon>Bacteria</taxon>
        <taxon>Pseudomonadati</taxon>
        <taxon>Pseudomonadota</taxon>
        <taxon>Betaproteobacteria</taxon>
        <taxon>Burkholderiales</taxon>
        <taxon>Sphaerotilaceae</taxon>
        <taxon>Roseateles</taxon>
    </lineage>
</organism>
<keyword evidence="7" id="KW-0472">Membrane</keyword>
<dbReference type="CDD" id="cd07343">
    <property type="entry name" value="M48A_Zmpste24p_like"/>
    <property type="match status" value="1"/>
</dbReference>
<evidence type="ECO:0000256" key="8">
    <source>
        <dbReference type="SAM" id="SignalP"/>
    </source>
</evidence>
<dbReference type="RefSeq" id="WP_263573729.1">
    <property type="nucleotide sequence ID" value="NZ_JAJIRN010000012.1"/>
</dbReference>
<keyword evidence="8" id="KW-0732">Signal</keyword>
<evidence type="ECO:0000313" key="11">
    <source>
        <dbReference type="EMBL" id="MCV2371152.1"/>
    </source>
</evidence>
<protein>
    <submittedName>
        <fullName evidence="11">M48 family metallopeptidase</fullName>
    </submittedName>
</protein>
<evidence type="ECO:0000256" key="4">
    <source>
        <dbReference type="ARBA" id="ARBA00022801"/>
    </source>
</evidence>
<dbReference type="Pfam" id="PF01435">
    <property type="entry name" value="Peptidase_M48"/>
    <property type="match status" value="1"/>
</dbReference>
<sequence>MRAKLLKQGFGALLAFGLLTGAGAAPAEAVTVTAAAPALAKFHISAVEPGWQAGLPRDAEAATQAYLDRLPADVVARSNAYFEGGYWLQLWNLLLGLAVAGLMLRGRSSARLRDWAKGVGRKAFARDAIYGSVYMLVAWALSLPLTIYQGFVREHAYGMATQTFGPWFGEQLIGLGVSMLIGGLVVATLYAVIRRAGERWWLWGTLTSTALLAVMLLLGPILIEPLFNTYKPVEDGPIKAAVLKMAKANGVPADNIYEFDASRQTTRVSANVAGLFGSAAVRLNDNLLRRSSEAEIRAVMGHELGHYVLNHVVKMLIEITLLLLAGFLFTQWGMNKVLSRHGSDWGLGGVGDVAGLPLLLALFSVFMFVGTPLINSMSRSAEMEADYFGLNLAREPHGMSEVLLKLAEYRKPDPGPMEEIIFFDHPSARTRIHAAMRWREAMGTP</sequence>
<keyword evidence="5" id="KW-0862">Zinc</keyword>
<keyword evidence="2" id="KW-0645">Protease</keyword>
<dbReference type="InterPro" id="IPR027057">
    <property type="entry name" value="CAXX_Prtase_1"/>
</dbReference>
<keyword evidence="7" id="KW-0812">Transmembrane</keyword>
<dbReference type="InterPro" id="IPR001915">
    <property type="entry name" value="Peptidase_M48"/>
</dbReference>
<feature type="transmembrane region" description="Helical" evidence="7">
    <location>
        <begin position="128"/>
        <end position="151"/>
    </location>
</feature>
<reference evidence="11 12" key="1">
    <citation type="submission" date="2021-11" db="EMBL/GenBank/DDBJ databases">
        <authorList>
            <person name="Liang Q."/>
            <person name="Mou H."/>
            <person name="Liu Z."/>
        </authorList>
    </citation>
    <scope>NUCLEOTIDE SEQUENCE [LARGE SCALE GENOMIC DNA]</scope>
    <source>
        <strain evidence="11 12">CHU3</strain>
    </source>
</reference>
<evidence type="ECO:0000259" key="9">
    <source>
        <dbReference type="Pfam" id="PF01435"/>
    </source>
</evidence>
<feature type="transmembrane region" description="Helical" evidence="7">
    <location>
        <begin position="354"/>
        <end position="374"/>
    </location>
</feature>
<evidence type="ECO:0000256" key="3">
    <source>
        <dbReference type="ARBA" id="ARBA00022723"/>
    </source>
</evidence>
<evidence type="ECO:0000256" key="5">
    <source>
        <dbReference type="ARBA" id="ARBA00022833"/>
    </source>
</evidence>
<dbReference type="Gene3D" id="3.30.2010.10">
    <property type="entry name" value="Metalloproteases ('zincins'), catalytic domain"/>
    <property type="match status" value="1"/>
</dbReference>
<evidence type="ECO:0000256" key="7">
    <source>
        <dbReference type="SAM" id="Phobius"/>
    </source>
</evidence>
<feature type="chain" id="PRO_5047097412" evidence="8">
    <location>
        <begin position="28"/>
        <end position="445"/>
    </location>
</feature>
<evidence type="ECO:0000256" key="2">
    <source>
        <dbReference type="ARBA" id="ARBA00022670"/>
    </source>
</evidence>
<dbReference type="Proteomes" id="UP001209701">
    <property type="component" value="Unassembled WGS sequence"/>
</dbReference>
<keyword evidence="3" id="KW-0479">Metal-binding</keyword>
<keyword evidence="6" id="KW-0482">Metalloprotease</keyword>
<feature type="signal peptide" evidence="8">
    <location>
        <begin position="1"/>
        <end position="27"/>
    </location>
</feature>
<evidence type="ECO:0000313" key="12">
    <source>
        <dbReference type="Proteomes" id="UP001209701"/>
    </source>
</evidence>
<keyword evidence="7" id="KW-1133">Transmembrane helix</keyword>
<feature type="transmembrane region" description="Helical" evidence="7">
    <location>
        <begin position="86"/>
        <end position="107"/>
    </location>
</feature>
<comment type="caution">
    <text evidence="11">The sequence shown here is derived from an EMBL/GenBank/DDBJ whole genome shotgun (WGS) entry which is preliminary data.</text>
</comment>
<dbReference type="EMBL" id="JAJIRN010000012">
    <property type="protein sequence ID" value="MCV2371152.1"/>
    <property type="molecule type" value="Genomic_DNA"/>
</dbReference>
<feature type="transmembrane region" description="Helical" evidence="7">
    <location>
        <begin position="200"/>
        <end position="223"/>
    </location>
</feature>
<proteinExistence type="predicted"/>